<dbReference type="FunFam" id="3.40.50.1100:FF:000067">
    <property type="entry name" value="Cysteine synthase"/>
    <property type="match status" value="1"/>
</dbReference>
<evidence type="ECO:0000259" key="14">
    <source>
        <dbReference type="Pfam" id="PF00291"/>
    </source>
</evidence>
<dbReference type="InterPro" id="IPR001926">
    <property type="entry name" value="TrpB-like_PALP"/>
</dbReference>
<name>A0A0A2B5J1_PROMR</name>
<comment type="pathway">
    <text evidence="2">Amino-acid biosynthesis; L-cysteine biosynthesis; L-cysteine from L-serine: step 2/2.</text>
</comment>
<dbReference type="InterPro" id="IPR005859">
    <property type="entry name" value="CysK"/>
</dbReference>
<evidence type="ECO:0000313" key="15">
    <source>
        <dbReference type="EMBL" id="KGG08432.1"/>
    </source>
</evidence>
<dbReference type="CDD" id="cd01561">
    <property type="entry name" value="CBS_like"/>
    <property type="match status" value="1"/>
</dbReference>
<evidence type="ECO:0000256" key="7">
    <source>
        <dbReference type="ARBA" id="ARBA00022679"/>
    </source>
</evidence>
<comment type="similarity">
    <text evidence="3 13">Belongs to the cysteine synthase/cystathionine beta-synthase family.</text>
</comment>
<dbReference type="Gene3D" id="3.40.50.1100">
    <property type="match status" value="2"/>
</dbReference>
<dbReference type="SUPFAM" id="SSF53686">
    <property type="entry name" value="Tryptophan synthase beta subunit-like PLP-dependent enzymes"/>
    <property type="match status" value="1"/>
</dbReference>
<evidence type="ECO:0000256" key="9">
    <source>
        <dbReference type="ARBA" id="ARBA00023192"/>
    </source>
</evidence>
<protein>
    <recommendedName>
        <fullName evidence="5 13">Cysteine synthase</fullName>
        <ecNumber evidence="4 13">2.5.1.47</ecNumber>
    </recommendedName>
</protein>
<organism evidence="15 16">
    <name type="scientific">Prochlorococcus marinus str. SB</name>
    <dbReference type="NCBI Taxonomy" id="59926"/>
    <lineage>
        <taxon>Bacteria</taxon>
        <taxon>Bacillati</taxon>
        <taxon>Cyanobacteriota</taxon>
        <taxon>Cyanophyceae</taxon>
        <taxon>Synechococcales</taxon>
        <taxon>Prochlorococcaceae</taxon>
        <taxon>Prochlorococcus</taxon>
    </lineage>
</organism>
<dbReference type="NCBIfam" id="TIGR01139">
    <property type="entry name" value="cysK"/>
    <property type="match status" value="1"/>
</dbReference>
<proteinExistence type="inferred from homology"/>
<dbReference type="GO" id="GO:0005737">
    <property type="term" value="C:cytoplasm"/>
    <property type="evidence" value="ECO:0007669"/>
    <property type="project" value="UniProtKB-ARBA"/>
</dbReference>
<dbReference type="FunFam" id="3.40.50.1100:FF:000130">
    <property type="entry name" value="Cysteine synthase"/>
    <property type="match status" value="1"/>
</dbReference>
<dbReference type="AlphaFoldDB" id="A0A0A2B5J1"/>
<comment type="caution">
    <text evidence="15">The sequence shown here is derived from an EMBL/GenBank/DDBJ whole genome shotgun (WGS) entry which is preliminary data.</text>
</comment>
<keyword evidence="8 11" id="KW-0663">Pyridoxal phosphate</keyword>
<feature type="modified residue" description="N6-(pyridoxal phosphate)lysine" evidence="12">
    <location>
        <position position="60"/>
    </location>
</feature>
<evidence type="ECO:0000256" key="13">
    <source>
        <dbReference type="RuleBase" id="RU003985"/>
    </source>
</evidence>
<evidence type="ECO:0000313" key="16">
    <source>
        <dbReference type="Proteomes" id="UP000030345"/>
    </source>
</evidence>
<reference evidence="16" key="1">
    <citation type="journal article" date="2014" name="Sci. Data">
        <title>Genomes of diverse isolates of the marine cyanobacterium Prochlorococcus.</title>
        <authorList>
            <person name="Biller S."/>
            <person name="Berube P."/>
            <person name="Thompson J."/>
            <person name="Kelly L."/>
            <person name="Roggensack S."/>
            <person name="Awad L."/>
            <person name="Roache-Johnson K."/>
            <person name="Ding H."/>
            <person name="Giovannoni S.J."/>
            <person name="Moore L.R."/>
            <person name="Chisholm S.W."/>
        </authorList>
    </citation>
    <scope>NUCLEOTIDE SEQUENCE [LARGE SCALE GENOMIC DNA]</scope>
    <source>
        <strain evidence="16">SB</strain>
    </source>
</reference>
<evidence type="ECO:0000256" key="11">
    <source>
        <dbReference type="PIRSR" id="PIRSR605856-50"/>
    </source>
</evidence>
<feature type="binding site" evidence="11">
    <location>
        <position position="91"/>
    </location>
    <ligand>
        <name>pyridoxal 5'-phosphate</name>
        <dbReference type="ChEBI" id="CHEBI:597326"/>
    </ligand>
</feature>
<keyword evidence="6 13" id="KW-0028">Amino-acid biosynthesis</keyword>
<comment type="cofactor">
    <cofactor evidence="1 11 13">
        <name>pyridoxal 5'-phosphate</name>
        <dbReference type="ChEBI" id="CHEBI:597326"/>
    </cofactor>
</comment>
<comment type="catalytic activity">
    <reaction evidence="10 13">
        <text>O-acetyl-L-serine + hydrogen sulfide = L-cysteine + acetate</text>
        <dbReference type="Rhea" id="RHEA:14829"/>
        <dbReference type="ChEBI" id="CHEBI:29919"/>
        <dbReference type="ChEBI" id="CHEBI:30089"/>
        <dbReference type="ChEBI" id="CHEBI:35235"/>
        <dbReference type="ChEBI" id="CHEBI:58340"/>
        <dbReference type="EC" id="2.5.1.47"/>
    </reaction>
</comment>
<dbReference type="PROSITE" id="PS00901">
    <property type="entry name" value="CYS_SYNTHASE"/>
    <property type="match status" value="1"/>
</dbReference>
<dbReference type="InterPro" id="IPR001216">
    <property type="entry name" value="P-phosphate_BS"/>
</dbReference>
<dbReference type="Proteomes" id="UP000030345">
    <property type="component" value="Unassembled WGS sequence"/>
</dbReference>
<keyword evidence="7 13" id="KW-0808">Transferase</keyword>
<dbReference type="STRING" id="59926.EV02_1102"/>
<gene>
    <name evidence="15" type="ORF">EV02_1102</name>
</gene>
<dbReference type="InterPro" id="IPR005856">
    <property type="entry name" value="Cys_synth"/>
</dbReference>
<feature type="binding site" evidence="11">
    <location>
        <begin position="195"/>
        <end position="199"/>
    </location>
    <ligand>
        <name>pyridoxal 5'-phosphate</name>
        <dbReference type="ChEBI" id="CHEBI:597326"/>
    </ligand>
</feature>
<dbReference type="eggNOG" id="COG0031">
    <property type="taxonomic scope" value="Bacteria"/>
</dbReference>
<dbReference type="EC" id="2.5.1.47" evidence="4 13"/>
<sequence>MDEGDFILNFKNNFMEIANDITSLVGNTPLVKLNRIRKYFDCYPEIIAKLESFNPSASVKDRIAYSMLCKAEEEGLITPDKTTLIEATSGNTGIALAMVAAAKGYQLILTMPDTMSIERRAMLRAYGAELQLTPGKDGMKGALDLANELSATIANSYQFNQFENFANPDIHERTTAQEIWSQSNNNLDGLVTGVGTGGTITGCARFLKKVNPNCKIYAVEPKKSAVISGEKAGSHSIQGIGAGFVPKVLDTKLIDEIIKIDDDEAFYYGRLLARLEGLLSGISSGAALAATIKIGKRKELMNKRLIVILPSFGERYLSTAMFESNTSIQARKDGYL</sequence>
<evidence type="ECO:0000256" key="4">
    <source>
        <dbReference type="ARBA" id="ARBA00012681"/>
    </source>
</evidence>
<dbReference type="NCBIfam" id="TIGR01136">
    <property type="entry name" value="cysKM"/>
    <property type="match status" value="1"/>
</dbReference>
<evidence type="ECO:0000256" key="2">
    <source>
        <dbReference type="ARBA" id="ARBA00004962"/>
    </source>
</evidence>
<dbReference type="InterPro" id="IPR036052">
    <property type="entry name" value="TrpB-like_PALP_sf"/>
</dbReference>
<dbReference type="GO" id="GO:0004124">
    <property type="term" value="F:cysteine synthase activity"/>
    <property type="evidence" value="ECO:0007669"/>
    <property type="project" value="UniProtKB-UniRule"/>
</dbReference>
<evidence type="ECO:0000256" key="6">
    <source>
        <dbReference type="ARBA" id="ARBA00022605"/>
    </source>
</evidence>
<dbReference type="Pfam" id="PF00291">
    <property type="entry name" value="PALP"/>
    <property type="match status" value="1"/>
</dbReference>
<evidence type="ECO:0000256" key="1">
    <source>
        <dbReference type="ARBA" id="ARBA00001933"/>
    </source>
</evidence>
<dbReference type="EMBL" id="JNAS01000002">
    <property type="protein sequence ID" value="KGG08432.1"/>
    <property type="molecule type" value="Genomic_DNA"/>
</dbReference>
<feature type="domain" description="Tryptophan synthase beta chain-like PALP" evidence="14">
    <location>
        <begin position="21"/>
        <end position="309"/>
    </location>
</feature>
<evidence type="ECO:0000256" key="10">
    <source>
        <dbReference type="ARBA" id="ARBA00047931"/>
    </source>
</evidence>
<dbReference type="InterPro" id="IPR050214">
    <property type="entry name" value="Cys_Synth/Cystath_Beta-Synth"/>
</dbReference>
<evidence type="ECO:0000256" key="8">
    <source>
        <dbReference type="ARBA" id="ARBA00022898"/>
    </source>
</evidence>
<feature type="binding site" evidence="11">
    <location>
        <position position="283"/>
    </location>
    <ligand>
        <name>pyridoxal 5'-phosphate</name>
        <dbReference type="ChEBI" id="CHEBI:597326"/>
    </ligand>
</feature>
<keyword evidence="9 13" id="KW-0198">Cysteine biosynthesis</keyword>
<dbReference type="PANTHER" id="PTHR10314">
    <property type="entry name" value="CYSTATHIONINE BETA-SYNTHASE"/>
    <property type="match status" value="1"/>
</dbReference>
<accession>A0A0A2B5J1</accession>
<dbReference type="GO" id="GO:0006535">
    <property type="term" value="P:cysteine biosynthetic process from serine"/>
    <property type="evidence" value="ECO:0007669"/>
    <property type="project" value="UniProtKB-UniRule"/>
</dbReference>
<evidence type="ECO:0000256" key="5">
    <source>
        <dbReference type="ARBA" id="ARBA00019371"/>
    </source>
</evidence>
<evidence type="ECO:0000256" key="3">
    <source>
        <dbReference type="ARBA" id="ARBA00007103"/>
    </source>
</evidence>
<evidence type="ECO:0000256" key="12">
    <source>
        <dbReference type="PIRSR" id="PIRSR605856-51"/>
    </source>
</evidence>